<gene>
    <name evidence="2" type="ORF">ACFSXZ_28870</name>
</gene>
<comment type="caution">
    <text evidence="2">The sequence shown here is derived from an EMBL/GenBank/DDBJ whole genome shotgun (WGS) entry which is preliminary data.</text>
</comment>
<organism evidence="2 3">
    <name type="scientific">Amycolatopsis pigmentata</name>
    <dbReference type="NCBI Taxonomy" id="450801"/>
    <lineage>
        <taxon>Bacteria</taxon>
        <taxon>Bacillati</taxon>
        <taxon>Actinomycetota</taxon>
        <taxon>Actinomycetes</taxon>
        <taxon>Pseudonocardiales</taxon>
        <taxon>Pseudonocardiaceae</taxon>
        <taxon>Amycolatopsis</taxon>
    </lineage>
</organism>
<sequence length="132" mass="14015">MAVGIAAGLFGMASVLPADAAESPAAARDGVCDPGEFCYYWGLDQFGSVSDFTVSVSNYGTVEPSCYDFKGPGPGQGQCIKNNAESVWNRSSRPVKVFYNSGFTGYYETFQPGQAGNLDATLINNNASHQFN</sequence>
<accession>A0ABW5G5U9</accession>
<dbReference type="EMBL" id="JBHUKR010000017">
    <property type="protein sequence ID" value="MFD2420351.1"/>
    <property type="molecule type" value="Genomic_DNA"/>
</dbReference>
<reference evidence="3" key="1">
    <citation type="journal article" date="2019" name="Int. J. Syst. Evol. Microbiol.">
        <title>The Global Catalogue of Microorganisms (GCM) 10K type strain sequencing project: providing services to taxonomists for standard genome sequencing and annotation.</title>
        <authorList>
            <consortium name="The Broad Institute Genomics Platform"/>
            <consortium name="The Broad Institute Genome Sequencing Center for Infectious Disease"/>
            <person name="Wu L."/>
            <person name="Ma J."/>
        </authorList>
    </citation>
    <scope>NUCLEOTIDE SEQUENCE [LARGE SCALE GENOMIC DNA]</scope>
    <source>
        <strain evidence="3">CGMCC 4.7645</strain>
    </source>
</reference>
<keyword evidence="3" id="KW-1185">Reference proteome</keyword>
<protein>
    <submittedName>
        <fullName evidence="2">Peptidase inhibitor family I36 protein</fullName>
    </submittedName>
</protein>
<dbReference type="RefSeq" id="WP_378268374.1">
    <property type="nucleotide sequence ID" value="NZ_JBHUKR010000017.1"/>
</dbReference>
<proteinExistence type="predicted"/>
<name>A0ABW5G5U9_9PSEU</name>
<evidence type="ECO:0000256" key="1">
    <source>
        <dbReference type="SAM" id="SignalP"/>
    </source>
</evidence>
<feature type="signal peptide" evidence="1">
    <location>
        <begin position="1"/>
        <end position="20"/>
    </location>
</feature>
<dbReference type="Proteomes" id="UP001597417">
    <property type="component" value="Unassembled WGS sequence"/>
</dbReference>
<keyword evidence="1" id="KW-0732">Signal</keyword>
<evidence type="ECO:0000313" key="3">
    <source>
        <dbReference type="Proteomes" id="UP001597417"/>
    </source>
</evidence>
<dbReference type="Pfam" id="PF03995">
    <property type="entry name" value="Inhibitor_I36"/>
    <property type="match status" value="1"/>
</dbReference>
<feature type="chain" id="PRO_5046204811" evidence="1">
    <location>
        <begin position="21"/>
        <end position="132"/>
    </location>
</feature>
<evidence type="ECO:0000313" key="2">
    <source>
        <dbReference type="EMBL" id="MFD2420351.1"/>
    </source>
</evidence>